<dbReference type="Proteomes" id="UP001153069">
    <property type="component" value="Unassembled WGS sequence"/>
</dbReference>
<feature type="region of interest" description="Disordered" evidence="1">
    <location>
        <begin position="116"/>
        <end position="147"/>
    </location>
</feature>
<name>A0A9N8EMR4_9STRA</name>
<comment type="caution">
    <text evidence="2">The sequence shown here is derived from an EMBL/GenBank/DDBJ whole genome shotgun (WGS) entry which is preliminary data.</text>
</comment>
<evidence type="ECO:0000313" key="2">
    <source>
        <dbReference type="EMBL" id="CAB9522864.1"/>
    </source>
</evidence>
<proteinExistence type="predicted"/>
<dbReference type="AlphaFoldDB" id="A0A9N8EMR4"/>
<dbReference type="EMBL" id="CAICTM010001349">
    <property type="protein sequence ID" value="CAB9522864.1"/>
    <property type="molecule type" value="Genomic_DNA"/>
</dbReference>
<evidence type="ECO:0000256" key="1">
    <source>
        <dbReference type="SAM" id="MobiDB-lite"/>
    </source>
</evidence>
<sequence>MVISTGVQLSEVLTDFQVYLKQAREYKQTLLIENGMMAVQYMDGLMGNDPQNESTDTHTTRNDKKLSSMMTLLIGETLLSKQSLEETMSGVPYTASLCLLLHAMAGNAPLAPGFCEENGQSTQDHRASLRSYSNSLAQPHPSRDHCQ</sequence>
<keyword evidence="3" id="KW-1185">Reference proteome</keyword>
<gene>
    <name evidence="2" type="ORF">SEMRO_1351_G265191.1</name>
</gene>
<protein>
    <submittedName>
        <fullName evidence="2">Uncharacterized protein</fullName>
    </submittedName>
</protein>
<organism evidence="2 3">
    <name type="scientific">Seminavis robusta</name>
    <dbReference type="NCBI Taxonomy" id="568900"/>
    <lineage>
        <taxon>Eukaryota</taxon>
        <taxon>Sar</taxon>
        <taxon>Stramenopiles</taxon>
        <taxon>Ochrophyta</taxon>
        <taxon>Bacillariophyta</taxon>
        <taxon>Bacillariophyceae</taxon>
        <taxon>Bacillariophycidae</taxon>
        <taxon>Naviculales</taxon>
        <taxon>Naviculaceae</taxon>
        <taxon>Seminavis</taxon>
    </lineage>
</organism>
<reference evidence="2" key="1">
    <citation type="submission" date="2020-06" db="EMBL/GenBank/DDBJ databases">
        <authorList>
            <consortium name="Plant Systems Biology data submission"/>
        </authorList>
    </citation>
    <scope>NUCLEOTIDE SEQUENCE</scope>
    <source>
        <strain evidence="2">D6</strain>
    </source>
</reference>
<accession>A0A9N8EMR4</accession>
<evidence type="ECO:0000313" key="3">
    <source>
        <dbReference type="Proteomes" id="UP001153069"/>
    </source>
</evidence>